<proteinExistence type="predicted"/>
<dbReference type="Gene3D" id="1.10.10.60">
    <property type="entry name" value="Homeodomain-like"/>
    <property type="match status" value="1"/>
</dbReference>
<evidence type="ECO:0000313" key="2">
    <source>
        <dbReference type="EMBL" id="GCC35790.1"/>
    </source>
</evidence>
<dbReference type="InterPro" id="IPR009057">
    <property type="entry name" value="Homeodomain-like_sf"/>
</dbReference>
<gene>
    <name evidence="2" type="ORF">chiPu_0014278</name>
</gene>
<sequence>MRSRLKSIRAVKSIVENLGEQLVSAEKVKSGSDSGAKKPKCITVETKKEIIAKHENGARVSDLAMQYDTAKSTICTILKNKEAPKAADVAKEVTIITKQRPKCFLVTNDTDLTLGQYWKDHFNILHCISLIDKAYNEVSFRTLQSAWRKLWPACVPERDFEGFEEETSVNAVNEIVTLGQNLGLEVEEDDVAELVEDHRQELSTDDLAEVQQEQMKVMQQEHSGEEEDDEREDASSVQIKDICSKWSEVQAFGLSWDQGSQTSPCPYSMDMTRLSIRDTQYKTHYCLVDNAQTPR</sequence>
<dbReference type="EMBL" id="BEZZ01000743">
    <property type="protein sequence ID" value="GCC35790.1"/>
    <property type="molecule type" value="Genomic_DNA"/>
</dbReference>
<evidence type="ECO:0000313" key="3">
    <source>
        <dbReference type="Proteomes" id="UP000287033"/>
    </source>
</evidence>
<comment type="caution">
    <text evidence="2">The sequence shown here is derived from an EMBL/GenBank/DDBJ whole genome shotgun (WGS) entry which is preliminary data.</text>
</comment>
<dbReference type="OrthoDB" id="7607518at2759"/>
<name>A0A401SZI1_CHIPU</name>
<dbReference type="STRING" id="137246.A0A401SZI1"/>
<dbReference type="Proteomes" id="UP000287033">
    <property type="component" value="Unassembled WGS sequence"/>
</dbReference>
<protein>
    <submittedName>
        <fullName evidence="2">Uncharacterized protein</fullName>
    </submittedName>
</protein>
<keyword evidence="3" id="KW-1185">Reference proteome</keyword>
<accession>A0A401SZI1</accession>
<evidence type="ECO:0000256" key="1">
    <source>
        <dbReference type="SAM" id="MobiDB-lite"/>
    </source>
</evidence>
<organism evidence="2 3">
    <name type="scientific">Chiloscyllium punctatum</name>
    <name type="common">Brownbanded bambooshark</name>
    <name type="synonym">Hemiscyllium punctatum</name>
    <dbReference type="NCBI Taxonomy" id="137246"/>
    <lineage>
        <taxon>Eukaryota</taxon>
        <taxon>Metazoa</taxon>
        <taxon>Chordata</taxon>
        <taxon>Craniata</taxon>
        <taxon>Vertebrata</taxon>
        <taxon>Chondrichthyes</taxon>
        <taxon>Elasmobranchii</taxon>
        <taxon>Galeomorphii</taxon>
        <taxon>Galeoidea</taxon>
        <taxon>Orectolobiformes</taxon>
        <taxon>Hemiscylliidae</taxon>
        <taxon>Chiloscyllium</taxon>
    </lineage>
</organism>
<feature type="region of interest" description="Disordered" evidence="1">
    <location>
        <begin position="215"/>
        <end position="235"/>
    </location>
</feature>
<dbReference type="SUPFAM" id="SSF46689">
    <property type="entry name" value="Homeodomain-like"/>
    <property type="match status" value="1"/>
</dbReference>
<dbReference type="AlphaFoldDB" id="A0A401SZI1"/>
<reference evidence="2 3" key="1">
    <citation type="journal article" date="2018" name="Nat. Ecol. Evol.">
        <title>Shark genomes provide insights into elasmobranch evolution and the origin of vertebrates.</title>
        <authorList>
            <person name="Hara Y"/>
            <person name="Yamaguchi K"/>
            <person name="Onimaru K"/>
            <person name="Kadota M"/>
            <person name="Koyanagi M"/>
            <person name="Keeley SD"/>
            <person name="Tatsumi K"/>
            <person name="Tanaka K"/>
            <person name="Motone F"/>
            <person name="Kageyama Y"/>
            <person name="Nozu R"/>
            <person name="Adachi N"/>
            <person name="Nishimura O"/>
            <person name="Nakagawa R"/>
            <person name="Tanegashima C"/>
            <person name="Kiyatake I"/>
            <person name="Matsumoto R"/>
            <person name="Murakumo K"/>
            <person name="Nishida K"/>
            <person name="Terakita A"/>
            <person name="Kuratani S"/>
            <person name="Sato K"/>
            <person name="Hyodo S Kuraku.S."/>
        </authorList>
    </citation>
    <scope>NUCLEOTIDE SEQUENCE [LARGE SCALE GENOMIC DNA]</scope>
</reference>